<sequence length="593" mass="64944">MGRSRHAVEELPAGGAIREANQSRWLVRQFLLPLLGALACGLLVPALAQVPDAGAYRRHALSRSGDALRGKAFFNDERLLCAHCHSVDGSSSKAGPDLFAAGDAFGRRDLIESVLKPSATIAPGYGAVIVQTKAGTAFQGTLKQKNDEGVQIMGVDGKLVSIAAADIKEQSGLTVSLMPEGLHVQLTTGEFTDLIEYLTTLKQAEATLASDRGMPLEIPVLAKPVTVRPFFAKEFKLPRGRAESGLTSLRAIPGSPGVFMLLHQGGTIWQVTKTATGEESVVFANLSEVVFSERGPNGLLDVAFHPKFRENRRYYLFYQTLEEGEVVTRIVEKKFGAGSNADSGEPPRVILKIASVAEDHSGGCLEFGPDGFLYLVMGDTGPHHDPNGHAQNLDLLLGKVMRIDVDREEDGRPYAIPPDNPFVGKSGVRPEIWAYGFRNPWRFSFDRRTGDLWLADVGQDRLEEVAIVRRGENHGWNVFEGFEPFSSQYRKEDRTFTRPVFAYRRKFGNSITGGHVYRGSGNPSFQGVYVFADYTSKIIFGITLENGVLKTARQIGVAPQRIVSFCEDEAGELYVVGYEGMISRIDFSGAHFE</sequence>
<dbReference type="SUPFAM" id="SSF46626">
    <property type="entry name" value="Cytochrome c"/>
    <property type="match status" value="1"/>
</dbReference>
<dbReference type="SUPFAM" id="SSF50952">
    <property type="entry name" value="Soluble quinoprotein glucose dehydrogenase"/>
    <property type="match status" value="1"/>
</dbReference>
<dbReference type="PROSITE" id="PS51007">
    <property type="entry name" value="CYTC"/>
    <property type="match status" value="1"/>
</dbReference>
<dbReference type="InterPro" id="IPR012938">
    <property type="entry name" value="Glc/Sorbosone_DH"/>
</dbReference>
<evidence type="ECO:0000256" key="2">
    <source>
        <dbReference type="ARBA" id="ARBA00022723"/>
    </source>
</evidence>
<dbReference type="InterPro" id="IPR011041">
    <property type="entry name" value="Quinoprot_gluc/sorb_DH_b-prop"/>
</dbReference>
<dbReference type="EMBL" id="JAPDDT010000022">
    <property type="protein sequence ID" value="MCW1926180.1"/>
    <property type="molecule type" value="Genomic_DNA"/>
</dbReference>
<keyword evidence="5" id="KW-0812">Transmembrane</keyword>
<dbReference type="InterPro" id="IPR011042">
    <property type="entry name" value="6-blade_b-propeller_TolB-like"/>
</dbReference>
<evidence type="ECO:0000256" key="5">
    <source>
        <dbReference type="SAM" id="Phobius"/>
    </source>
</evidence>
<feature type="domain" description="Cytochrome c" evidence="6">
    <location>
        <begin position="65"/>
        <end position="202"/>
    </location>
</feature>
<evidence type="ECO:0000259" key="6">
    <source>
        <dbReference type="PROSITE" id="PS51007"/>
    </source>
</evidence>
<evidence type="ECO:0000313" key="7">
    <source>
        <dbReference type="EMBL" id="MCW1926180.1"/>
    </source>
</evidence>
<evidence type="ECO:0000313" key="8">
    <source>
        <dbReference type="Proteomes" id="UP001320876"/>
    </source>
</evidence>
<evidence type="ECO:0000256" key="3">
    <source>
        <dbReference type="ARBA" id="ARBA00023004"/>
    </source>
</evidence>
<dbReference type="Pfam" id="PF07995">
    <property type="entry name" value="GSDH"/>
    <property type="match status" value="1"/>
</dbReference>
<name>A0ABT3GRQ9_9BACT</name>
<dbReference type="Gene3D" id="1.10.760.10">
    <property type="entry name" value="Cytochrome c-like domain"/>
    <property type="match status" value="1"/>
</dbReference>
<organism evidence="7 8">
    <name type="scientific">Luteolibacter arcticus</name>
    <dbReference type="NCBI Taxonomy" id="1581411"/>
    <lineage>
        <taxon>Bacteria</taxon>
        <taxon>Pseudomonadati</taxon>
        <taxon>Verrucomicrobiota</taxon>
        <taxon>Verrucomicrobiia</taxon>
        <taxon>Verrucomicrobiales</taxon>
        <taxon>Verrucomicrobiaceae</taxon>
        <taxon>Luteolibacter</taxon>
    </lineage>
</organism>
<keyword evidence="5" id="KW-1133">Transmembrane helix</keyword>
<feature type="transmembrane region" description="Helical" evidence="5">
    <location>
        <begin position="30"/>
        <end position="48"/>
    </location>
</feature>
<proteinExistence type="predicted"/>
<dbReference type="Gene3D" id="2.120.10.30">
    <property type="entry name" value="TolB, C-terminal domain"/>
    <property type="match status" value="1"/>
</dbReference>
<gene>
    <name evidence="7" type="ORF">OKA05_26720</name>
</gene>
<dbReference type="InterPro" id="IPR036909">
    <property type="entry name" value="Cyt_c-like_dom_sf"/>
</dbReference>
<dbReference type="NCBIfam" id="TIGR02603">
    <property type="entry name" value="CxxCH_TIGR02603"/>
    <property type="match status" value="1"/>
</dbReference>
<evidence type="ECO:0000256" key="1">
    <source>
        <dbReference type="ARBA" id="ARBA00022617"/>
    </source>
</evidence>
<dbReference type="PANTHER" id="PTHR19328:SF75">
    <property type="entry name" value="ALDOSE SUGAR DEHYDROGENASE YLII"/>
    <property type="match status" value="1"/>
</dbReference>
<evidence type="ECO:0000256" key="4">
    <source>
        <dbReference type="PROSITE-ProRule" id="PRU00433"/>
    </source>
</evidence>
<keyword evidence="5" id="KW-0472">Membrane</keyword>
<reference evidence="7 8" key="1">
    <citation type="submission" date="2022-10" db="EMBL/GenBank/DDBJ databases">
        <title>Luteolibacter arcticus strain CCTCC AB 2014275, whole genome shotgun sequencing project.</title>
        <authorList>
            <person name="Zhao G."/>
            <person name="Shen L."/>
        </authorList>
    </citation>
    <scope>NUCLEOTIDE SEQUENCE [LARGE SCALE GENOMIC DNA]</scope>
    <source>
        <strain evidence="7 8">CCTCC AB 2014275</strain>
    </source>
</reference>
<dbReference type="Proteomes" id="UP001320876">
    <property type="component" value="Unassembled WGS sequence"/>
</dbReference>
<dbReference type="PANTHER" id="PTHR19328">
    <property type="entry name" value="HEDGEHOG-INTERACTING PROTEIN"/>
    <property type="match status" value="1"/>
</dbReference>
<keyword evidence="8" id="KW-1185">Reference proteome</keyword>
<protein>
    <submittedName>
        <fullName evidence="7">PQQ-dependent sugar dehydrogenase</fullName>
    </submittedName>
</protein>
<accession>A0ABT3GRQ9</accession>
<keyword evidence="2 4" id="KW-0479">Metal-binding</keyword>
<dbReference type="InterPro" id="IPR009056">
    <property type="entry name" value="Cyt_c-like_dom"/>
</dbReference>
<dbReference type="InterPro" id="IPR013427">
    <property type="entry name" value="Haem-bd_dom_put"/>
</dbReference>
<keyword evidence="3 4" id="KW-0408">Iron</keyword>
<keyword evidence="1 4" id="KW-0349">Heme</keyword>
<comment type="caution">
    <text evidence="7">The sequence shown here is derived from an EMBL/GenBank/DDBJ whole genome shotgun (WGS) entry which is preliminary data.</text>
</comment>